<evidence type="ECO:0000313" key="2">
    <source>
        <dbReference type="EMBL" id="MQL80319.1"/>
    </source>
</evidence>
<name>A0A843UK48_COLES</name>
<gene>
    <name evidence="2" type="ORF">Taro_012765</name>
</gene>
<keyword evidence="3" id="KW-1185">Reference proteome</keyword>
<sequence>MEWSLLTSGMGRRRSRLSRQGHDGAVRRDPNRCVIFKKVWPNRASASSARPGGEELLRAIRRSGVVFDALSTRGRREEWGKRRAMHGLRVLHGAGIASMRRRGNEGRI</sequence>
<evidence type="ECO:0000256" key="1">
    <source>
        <dbReference type="SAM" id="MobiDB-lite"/>
    </source>
</evidence>
<evidence type="ECO:0000313" key="3">
    <source>
        <dbReference type="Proteomes" id="UP000652761"/>
    </source>
</evidence>
<comment type="caution">
    <text evidence="2">The sequence shown here is derived from an EMBL/GenBank/DDBJ whole genome shotgun (WGS) entry which is preliminary data.</text>
</comment>
<dbReference type="AlphaFoldDB" id="A0A843UK48"/>
<dbReference type="EMBL" id="NMUH01000501">
    <property type="protein sequence ID" value="MQL80319.1"/>
    <property type="molecule type" value="Genomic_DNA"/>
</dbReference>
<feature type="compositionally biased region" description="Low complexity" evidence="1">
    <location>
        <begin position="1"/>
        <end position="10"/>
    </location>
</feature>
<accession>A0A843UK48</accession>
<protein>
    <submittedName>
        <fullName evidence="2">Uncharacterized protein</fullName>
    </submittedName>
</protein>
<dbReference type="Proteomes" id="UP000652761">
    <property type="component" value="Unassembled WGS sequence"/>
</dbReference>
<organism evidence="2 3">
    <name type="scientific">Colocasia esculenta</name>
    <name type="common">Wild taro</name>
    <name type="synonym">Arum esculentum</name>
    <dbReference type="NCBI Taxonomy" id="4460"/>
    <lineage>
        <taxon>Eukaryota</taxon>
        <taxon>Viridiplantae</taxon>
        <taxon>Streptophyta</taxon>
        <taxon>Embryophyta</taxon>
        <taxon>Tracheophyta</taxon>
        <taxon>Spermatophyta</taxon>
        <taxon>Magnoliopsida</taxon>
        <taxon>Liliopsida</taxon>
        <taxon>Araceae</taxon>
        <taxon>Aroideae</taxon>
        <taxon>Colocasieae</taxon>
        <taxon>Colocasia</taxon>
    </lineage>
</organism>
<reference evidence="2" key="1">
    <citation type="submission" date="2017-07" db="EMBL/GenBank/DDBJ databases">
        <title>Taro Niue Genome Assembly and Annotation.</title>
        <authorList>
            <person name="Atibalentja N."/>
            <person name="Keating K."/>
            <person name="Fields C.J."/>
        </authorList>
    </citation>
    <scope>NUCLEOTIDE SEQUENCE</scope>
    <source>
        <strain evidence="2">Niue_2</strain>
        <tissue evidence="2">Leaf</tissue>
    </source>
</reference>
<proteinExistence type="predicted"/>
<feature type="region of interest" description="Disordered" evidence="1">
    <location>
        <begin position="1"/>
        <end position="26"/>
    </location>
</feature>